<keyword evidence="4" id="KW-0479">Metal-binding</keyword>
<dbReference type="Proteomes" id="UP000249799">
    <property type="component" value="Chromosome"/>
</dbReference>
<dbReference type="CDD" id="cd00685">
    <property type="entry name" value="Trans_IPPS_HT"/>
    <property type="match status" value="1"/>
</dbReference>
<comment type="cofactor">
    <cofactor evidence="1">
        <name>Mg(2+)</name>
        <dbReference type="ChEBI" id="CHEBI:18420"/>
    </cofactor>
</comment>
<organism evidence="7 8">
    <name type="scientific">Bradymonas sediminis</name>
    <dbReference type="NCBI Taxonomy" id="1548548"/>
    <lineage>
        <taxon>Bacteria</taxon>
        <taxon>Deltaproteobacteria</taxon>
        <taxon>Bradymonadales</taxon>
        <taxon>Bradymonadaceae</taxon>
        <taxon>Bradymonas</taxon>
    </lineage>
</organism>
<evidence type="ECO:0000256" key="1">
    <source>
        <dbReference type="ARBA" id="ARBA00001946"/>
    </source>
</evidence>
<protein>
    <recommendedName>
        <fullName evidence="9">Polyprenyl synthetase family protein</fullName>
    </recommendedName>
</protein>
<dbReference type="GO" id="GO:0004659">
    <property type="term" value="F:prenyltransferase activity"/>
    <property type="evidence" value="ECO:0007669"/>
    <property type="project" value="InterPro"/>
</dbReference>
<dbReference type="GO" id="GO:0046872">
    <property type="term" value="F:metal ion binding"/>
    <property type="evidence" value="ECO:0007669"/>
    <property type="project" value="UniProtKB-KW"/>
</dbReference>
<evidence type="ECO:0008006" key="9">
    <source>
        <dbReference type="Google" id="ProtNLM"/>
    </source>
</evidence>
<dbReference type="PANTHER" id="PTHR12001">
    <property type="entry name" value="GERANYLGERANYL PYROPHOSPHATE SYNTHASE"/>
    <property type="match status" value="1"/>
</dbReference>
<dbReference type="SFLD" id="SFLDG01017">
    <property type="entry name" value="Polyprenyl_Transferase_Like"/>
    <property type="match status" value="1"/>
</dbReference>
<dbReference type="PROSITE" id="PS00444">
    <property type="entry name" value="POLYPRENYL_SYNTHASE_2"/>
    <property type="match status" value="1"/>
</dbReference>
<proteinExistence type="inferred from homology"/>
<keyword evidence="3 6" id="KW-0808">Transferase</keyword>
<dbReference type="InterPro" id="IPR033749">
    <property type="entry name" value="Polyprenyl_synt_CS"/>
</dbReference>
<evidence type="ECO:0000313" key="8">
    <source>
        <dbReference type="Proteomes" id="UP000249799"/>
    </source>
</evidence>
<evidence type="ECO:0000256" key="2">
    <source>
        <dbReference type="ARBA" id="ARBA00006706"/>
    </source>
</evidence>
<dbReference type="Pfam" id="PF00348">
    <property type="entry name" value="polyprenyl_synt"/>
    <property type="match status" value="1"/>
</dbReference>
<reference evidence="7 8" key="1">
    <citation type="submission" date="2018-06" db="EMBL/GenBank/DDBJ databases">
        <title>Lujinxingia sediminis gen. nov. sp. nov., a new facultative anaerobic member of the class Deltaproteobacteria, and proposal of Lujinxingaceae fam. nov.</title>
        <authorList>
            <person name="Guo L.-Y."/>
            <person name="Li C.-M."/>
            <person name="Wang S."/>
            <person name="Du Z.-J."/>
        </authorList>
    </citation>
    <scope>NUCLEOTIDE SEQUENCE [LARGE SCALE GENOMIC DNA]</scope>
    <source>
        <strain evidence="7 8">FA350</strain>
    </source>
</reference>
<evidence type="ECO:0000256" key="6">
    <source>
        <dbReference type="RuleBase" id="RU004466"/>
    </source>
</evidence>
<dbReference type="AlphaFoldDB" id="A0A2Z4FNY2"/>
<dbReference type="InterPro" id="IPR008949">
    <property type="entry name" value="Isoprenoid_synthase_dom_sf"/>
</dbReference>
<dbReference type="Gene3D" id="1.10.600.10">
    <property type="entry name" value="Farnesyl Diphosphate Synthase"/>
    <property type="match status" value="1"/>
</dbReference>
<dbReference type="OrthoDB" id="9805316at2"/>
<comment type="similarity">
    <text evidence="2 6">Belongs to the FPP/GGPP synthase family.</text>
</comment>
<gene>
    <name evidence="7" type="ORF">DN745_15605</name>
</gene>
<keyword evidence="5" id="KW-0460">Magnesium</keyword>
<dbReference type="EMBL" id="CP030032">
    <property type="protein sequence ID" value="AWV90663.1"/>
    <property type="molecule type" value="Genomic_DNA"/>
</dbReference>
<sequence>MQMSELLTHLDNLRETHLPQIRSLLDAVVAEESPEDSSLAKMCTYHMDTGGKRLRALLPLAVGEALGVEPEKLVPFGAACEMLHNATLVHDDLQDGDRVRRGKPTIWVEFGEARAINLGDAMFYWALLILMRMDCDIERREALSKRLLSESLRVIDGQDREFLLKDLKTPTIEDYFAMVEGKTSGLFALPVAGAAEFCGAPAEVVKALEASAGHLGVLFQIQDDVLDLYADKGREHVGTDICEGKISALVVHFLANAAAAERDWLRGVLEAERDAVSHDDIDRAARAFREVGSLQFALDEIERRRALACDAPIFADYPDLKALLNAMADIFLEPISPLLDASA</sequence>
<dbReference type="InterPro" id="IPR000092">
    <property type="entry name" value="Polyprenyl_synt"/>
</dbReference>
<name>A0A2Z4FNY2_9DELT</name>
<dbReference type="GO" id="GO:0008299">
    <property type="term" value="P:isoprenoid biosynthetic process"/>
    <property type="evidence" value="ECO:0007669"/>
    <property type="project" value="InterPro"/>
</dbReference>
<dbReference type="SUPFAM" id="SSF48576">
    <property type="entry name" value="Terpenoid synthases"/>
    <property type="match status" value="1"/>
</dbReference>
<dbReference type="PANTHER" id="PTHR12001:SF85">
    <property type="entry name" value="SHORT CHAIN ISOPRENYL DIPHOSPHATE SYNTHASE"/>
    <property type="match status" value="1"/>
</dbReference>
<evidence type="ECO:0000256" key="4">
    <source>
        <dbReference type="ARBA" id="ARBA00022723"/>
    </source>
</evidence>
<keyword evidence="8" id="KW-1185">Reference proteome</keyword>
<evidence type="ECO:0000256" key="5">
    <source>
        <dbReference type="ARBA" id="ARBA00022842"/>
    </source>
</evidence>
<evidence type="ECO:0000313" key="7">
    <source>
        <dbReference type="EMBL" id="AWV90663.1"/>
    </source>
</evidence>
<dbReference type="PROSITE" id="PS00723">
    <property type="entry name" value="POLYPRENYL_SYNTHASE_1"/>
    <property type="match status" value="1"/>
</dbReference>
<evidence type="ECO:0000256" key="3">
    <source>
        <dbReference type="ARBA" id="ARBA00022679"/>
    </source>
</evidence>
<dbReference type="SFLD" id="SFLDS00005">
    <property type="entry name" value="Isoprenoid_Synthase_Type_I"/>
    <property type="match status" value="1"/>
</dbReference>
<dbReference type="KEGG" id="bsed:DN745_15605"/>
<accession>A0A2Z4FNY2</accession>